<proteinExistence type="predicted"/>
<dbReference type="RefSeq" id="WP_133262227.1">
    <property type="nucleotide sequence ID" value="NZ_SJCY01000004.1"/>
</dbReference>
<name>A0A4R5MLI7_9SPHI</name>
<accession>A0A4R5MLI7</accession>
<dbReference type="Pfam" id="PF14907">
    <property type="entry name" value="NTP_transf_5"/>
    <property type="match status" value="1"/>
</dbReference>
<organism evidence="1 2">
    <name type="scientific">Pedobacter changchengzhani</name>
    <dbReference type="NCBI Taxonomy" id="2529274"/>
    <lineage>
        <taxon>Bacteria</taxon>
        <taxon>Pseudomonadati</taxon>
        <taxon>Bacteroidota</taxon>
        <taxon>Sphingobacteriia</taxon>
        <taxon>Sphingobacteriales</taxon>
        <taxon>Sphingobacteriaceae</taxon>
        <taxon>Pedobacter</taxon>
    </lineage>
</organism>
<reference evidence="1 2" key="1">
    <citation type="submission" date="2019-02" db="EMBL/GenBank/DDBJ databases">
        <title>Pedobacter sp. nov., a novel speices isolated from soil of pinguins habitat in Antarcitica.</title>
        <authorList>
            <person name="He R.-H."/>
        </authorList>
    </citation>
    <scope>NUCLEOTIDE SEQUENCE [LARGE SCALE GENOMIC DNA]</scope>
    <source>
        <strain evidence="1 2">E01020</strain>
    </source>
</reference>
<protein>
    <recommendedName>
        <fullName evidence="3">Nucleotidyltransferase family protein</fullName>
    </recommendedName>
</protein>
<dbReference type="InterPro" id="IPR039498">
    <property type="entry name" value="NTP_transf_5"/>
</dbReference>
<comment type="caution">
    <text evidence="1">The sequence shown here is derived from an EMBL/GenBank/DDBJ whole genome shotgun (WGS) entry which is preliminary data.</text>
</comment>
<keyword evidence="2" id="KW-1185">Reference proteome</keyword>
<dbReference type="AlphaFoldDB" id="A0A4R5MLI7"/>
<evidence type="ECO:0000313" key="2">
    <source>
        <dbReference type="Proteomes" id="UP000295668"/>
    </source>
</evidence>
<evidence type="ECO:0008006" key="3">
    <source>
        <dbReference type="Google" id="ProtNLM"/>
    </source>
</evidence>
<gene>
    <name evidence="1" type="ORF">EZJ43_08245</name>
</gene>
<dbReference type="Proteomes" id="UP000295668">
    <property type="component" value="Unassembled WGS sequence"/>
</dbReference>
<dbReference type="OrthoDB" id="1490109at2"/>
<sequence>MKLNNFRSENYLTSTQRLMIKACLATAKGDKEEALRLWEKEVNIDDLDFSSSRLIPYFLHENQKMGIISIHDKRLKIIYKHWWLRTKHINHELKKVCETLFNGGVDVTVIKGASIMDYYDLEELRCMADFDILVPRKDVFKALDLIKQIDYLPVNYENKLLEKSEKQFFENFHSTCCIQQKNQTNLDLHWRVGSLSSAKFTDDFWLHLENYEKIPHAKKPQVAYEVFLIIIHAVTFFSRDNLNWIIDIATINKKAGHSFWEEARVLSIKEKKEDLFDYGCSVLLSFGIYALTPKKVKIPWNLVPNEGNNRDHIGFLNLFYLKAKNLISVVNRQYHDQSFFGKIYQVAKRVEFSFKTRKIIP</sequence>
<evidence type="ECO:0000313" key="1">
    <source>
        <dbReference type="EMBL" id="TDG36498.1"/>
    </source>
</evidence>
<dbReference type="EMBL" id="SJCY01000004">
    <property type="protein sequence ID" value="TDG36498.1"/>
    <property type="molecule type" value="Genomic_DNA"/>
</dbReference>